<reference evidence="2 3" key="1">
    <citation type="submission" date="2018-08" db="EMBL/GenBank/DDBJ databases">
        <title>Aphanomyces genome sequencing and annotation.</title>
        <authorList>
            <person name="Minardi D."/>
            <person name="Oidtmann B."/>
            <person name="Van Der Giezen M."/>
            <person name="Studholme D.J."/>
        </authorList>
    </citation>
    <scope>NUCLEOTIDE SEQUENCE [LARGE SCALE GENOMIC DNA]</scope>
    <source>
        <strain evidence="2 3">FDL457</strain>
    </source>
</reference>
<sequence length="64" mass="6953">MAKAGDADQTSANVKRLQEAYREDPEDALYAEDVACSTPAMEKPADQDGEIKRILDGKIAEAIQ</sequence>
<name>A0A3R6X5L2_APHAT</name>
<dbReference type="EMBL" id="QUTF01021702">
    <property type="protein sequence ID" value="RHY91838.1"/>
    <property type="molecule type" value="Genomic_DNA"/>
</dbReference>
<accession>A0A3R6X5L2</accession>
<organism evidence="2 3">
    <name type="scientific">Aphanomyces astaci</name>
    <name type="common">Crayfish plague agent</name>
    <dbReference type="NCBI Taxonomy" id="112090"/>
    <lineage>
        <taxon>Eukaryota</taxon>
        <taxon>Sar</taxon>
        <taxon>Stramenopiles</taxon>
        <taxon>Oomycota</taxon>
        <taxon>Saprolegniomycetes</taxon>
        <taxon>Saprolegniales</taxon>
        <taxon>Verrucalvaceae</taxon>
        <taxon>Aphanomyces</taxon>
    </lineage>
</organism>
<feature type="non-terminal residue" evidence="2">
    <location>
        <position position="64"/>
    </location>
</feature>
<comment type="caution">
    <text evidence="2">The sequence shown here is derived from an EMBL/GenBank/DDBJ whole genome shotgun (WGS) entry which is preliminary data.</text>
</comment>
<evidence type="ECO:0000313" key="3">
    <source>
        <dbReference type="Proteomes" id="UP000286510"/>
    </source>
</evidence>
<dbReference type="Proteomes" id="UP000286510">
    <property type="component" value="Unassembled WGS sequence"/>
</dbReference>
<evidence type="ECO:0000256" key="1">
    <source>
        <dbReference type="SAM" id="MobiDB-lite"/>
    </source>
</evidence>
<protein>
    <submittedName>
        <fullName evidence="2">Uncharacterized protein</fullName>
    </submittedName>
</protein>
<proteinExistence type="predicted"/>
<feature type="region of interest" description="Disordered" evidence="1">
    <location>
        <begin position="1"/>
        <end position="26"/>
    </location>
</feature>
<evidence type="ECO:0000313" key="2">
    <source>
        <dbReference type="EMBL" id="RHY91838.1"/>
    </source>
</evidence>
<gene>
    <name evidence="2" type="ORF">DYB26_010439</name>
</gene>
<dbReference type="AlphaFoldDB" id="A0A3R6X5L2"/>